<keyword evidence="8" id="KW-0732">Signal</keyword>
<dbReference type="EMBL" id="JAGRRH010000018">
    <property type="protein sequence ID" value="KAG7351171.1"/>
    <property type="molecule type" value="Genomic_DNA"/>
</dbReference>
<name>A0A9K3KX22_9STRA</name>
<feature type="signal peptide" evidence="8">
    <location>
        <begin position="1"/>
        <end position="28"/>
    </location>
</feature>
<dbReference type="Pfam" id="PF03061">
    <property type="entry name" value="4HBT"/>
    <property type="match status" value="1"/>
</dbReference>
<evidence type="ECO:0000256" key="2">
    <source>
        <dbReference type="ARBA" id="ARBA00022490"/>
    </source>
</evidence>
<evidence type="ECO:0000256" key="1">
    <source>
        <dbReference type="ARBA" id="ARBA00004496"/>
    </source>
</evidence>
<comment type="subcellular location">
    <subcellularLocation>
        <location evidence="1">Cytoplasm</location>
    </subcellularLocation>
</comment>
<gene>
    <name evidence="10" type="ORF">IV203_010531</name>
</gene>
<dbReference type="InterPro" id="IPR052365">
    <property type="entry name" value="THEM4/THEM5_acyl-CoA_thioest"/>
</dbReference>
<feature type="domain" description="Thioesterase" evidence="9">
    <location>
        <begin position="178"/>
        <end position="249"/>
    </location>
</feature>
<dbReference type="InterPro" id="IPR006683">
    <property type="entry name" value="Thioestr_dom"/>
</dbReference>
<sequence length="272" mass="30039">MWQTGIFSRTGTLHVLRLVCTFAATSSAFQQFQQQRQTSDRSLFLRVQCDDSPPPAGASLYPPRMKRMSVLRNSPLSSSETMSPFETSSNKDNPILGNNDDDCYEVMTMPTRGQLEGHAIFGTLHGETMIEQYQIWKRKQNSTTTATSDDNDDESNVVDVVIGQVTFGSHLNGHPSLVHGGILSLIFDDICGFAYEAVGVRHAVTANLNVDYRAPVPAGSQVRVAVQLERREGRKLFWKAQMTSMDQQVLYAEATSLYIIPREAAATEAAAA</sequence>
<feature type="chain" id="PRO_5039937344" evidence="8">
    <location>
        <begin position="29"/>
        <end position="272"/>
    </location>
</feature>
<keyword evidence="11" id="KW-1185">Reference proteome</keyword>
<feature type="compositionally biased region" description="Polar residues" evidence="7">
    <location>
        <begin position="75"/>
        <end position="92"/>
    </location>
</feature>
<evidence type="ECO:0000256" key="7">
    <source>
        <dbReference type="SAM" id="MobiDB-lite"/>
    </source>
</evidence>
<evidence type="ECO:0000256" key="8">
    <source>
        <dbReference type="SAM" id="SignalP"/>
    </source>
</evidence>
<dbReference type="CDD" id="cd03443">
    <property type="entry name" value="PaaI_thioesterase"/>
    <property type="match status" value="1"/>
</dbReference>
<evidence type="ECO:0000313" key="11">
    <source>
        <dbReference type="Proteomes" id="UP000693970"/>
    </source>
</evidence>
<comment type="caution">
    <text evidence="10">The sequence shown here is derived from an EMBL/GenBank/DDBJ whole genome shotgun (WGS) entry which is preliminary data.</text>
</comment>
<dbReference type="Proteomes" id="UP000693970">
    <property type="component" value="Unassembled WGS sequence"/>
</dbReference>
<dbReference type="AlphaFoldDB" id="A0A9K3KX22"/>
<keyword evidence="4" id="KW-0276">Fatty acid metabolism</keyword>
<dbReference type="GO" id="GO:0016787">
    <property type="term" value="F:hydrolase activity"/>
    <property type="evidence" value="ECO:0007669"/>
    <property type="project" value="UniProtKB-KW"/>
</dbReference>
<evidence type="ECO:0000256" key="5">
    <source>
        <dbReference type="ARBA" id="ARBA00022946"/>
    </source>
</evidence>
<keyword evidence="3" id="KW-0378">Hydrolase</keyword>
<organism evidence="10 11">
    <name type="scientific">Nitzschia inconspicua</name>
    <dbReference type="NCBI Taxonomy" id="303405"/>
    <lineage>
        <taxon>Eukaryota</taxon>
        <taxon>Sar</taxon>
        <taxon>Stramenopiles</taxon>
        <taxon>Ochrophyta</taxon>
        <taxon>Bacillariophyta</taxon>
        <taxon>Bacillariophyceae</taxon>
        <taxon>Bacillariophycidae</taxon>
        <taxon>Bacillariales</taxon>
        <taxon>Bacillariaceae</taxon>
        <taxon>Nitzschia</taxon>
    </lineage>
</organism>
<protein>
    <submittedName>
        <fullName evidence="10">Acyl-CoA thioesterase</fullName>
    </submittedName>
</protein>
<proteinExistence type="predicted"/>
<feature type="region of interest" description="Disordered" evidence="7">
    <location>
        <begin position="75"/>
        <end position="96"/>
    </location>
</feature>
<evidence type="ECO:0000256" key="3">
    <source>
        <dbReference type="ARBA" id="ARBA00022801"/>
    </source>
</evidence>
<dbReference type="OrthoDB" id="506431at2759"/>
<dbReference type="GO" id="GO:0005737">
    <property type="term" value="C:cytoplasm"/>
    <property type="evidence" value="ECO:0007669"/>
    <property type="project" value="UniProtKB-SubCell"/>
</dbReference>
<dbReference type="PANTHER" id="PTHR12418">
    <property type="entry name" value="ACYL-COENZYME A THIOESTERASE THEM4"/>
    <property type="match status" value="1"/>
</dbReference>
<reference evidence="10" key="2">
    <citation type="submission" date="2021-04" db="EMBL/GenBank/DDBJ databases">
        <authorList>
            <person name="Podell S."/>
        </authorList>
    </citation>
    <scope>NUCLEOTIDE SEQUENCE</scope>
    <source>
        <strain evidence="10">Hildebrandi</strain>
    </source>
</reference>
<evidence type="ECO:0000259" key="9">
    <source>
        <dbReference type="Pfam" id="PF03061"/>
    </source>
</evidence>
<reference evidence="10" key="1">
    <citation type="journal article" date="2021" name="Sci. Rep.">
        <title>Diploid genomic architecture of Nitzschia inconspicua, an elite biomass production diatom.</title>
        <authorList>
            <person name="Oliver A."/>
            <person name="Podell S."/>
            <person name="Pinowska A."/>
            <person name="Traller J.C."/>
            <person name="Smith S.R."/>
            <person name="McClure R."/>
            <person name="Beliaev A."/>
            <person name="Bohutskyi P."/>
            <person name="Hill E.A."/>
            <person name="Rabines A."/>
            <person name="Zheng H."/>
            <person name="Allen L.Z."/>
            <person name="Kuo A."/>
            <person name="Grigoriev I.V."/>
            <person name="Allen A.E."/>
            <person name="Hazlebeck D."/>
            <person name="Allen E.E."/>
        </authorList>
    </citation>
    <scope>NUCLEOTIDE SEQUENCE</scope>
    <source>
        <strain evidence="10">Hildebrandi</strain>
    </source>
</reference>
<accession>A0A9K3KX22</accession>
<evidence type="ECO:0000256" key="4">
    <source>
        <dbReference type="ARBA" id="ARBA00022832"/>
    </source>
</evidence>
<keyword evidence="5" id="KW-0809">Transit peptide</keyword>
<dbReference type="GO" id="GO:0006631">
    <property type="term" value="P:fatty acid metabolic process"/>
    <property type="evidence" value="ECO:0007669"/>
    <property type="project" value="UniProtKB-KW"/>
</dbReference>
<evidence type="ECO:0000313" key="10">
    <source>
        <dbReference type="EMBL" id="KAG7351171.1"/>
    </source>
</evidence>
<evidence type="ECO:0000256" key="6">
    <source>
        <dbReference type="ARBA" id="ARBA00023098"/>
    </source>
</evidence>
<keyword evidence="2" id="KW-0963">Cytoplasm</keyword>
<dbReference type="PANTHER" id="PTHR12418:SF19">
    <property type="entry name" value="ACYL-COENZYME A THIOESTERASE THEM4"/>
    <property type="match status" value="1"/>
</dbReference>
<keyword evidence="6" id="KW-0443">Lipid metabolism</keyword>